<protein>
    <submittedName>
        <fullName evidence="2">Uncharacterized protein</fullName>
    </submittedName>
</protein>
<evidence type="ECO:0000313" key="2">
    <source>
        <dbReference type="EMBL" id="RIN01547.1"/>
    </source>
</evidence>
<keyword evidence="1" id="KW-0472">Membrane</keyword>
<organism evidence="2 3">
    <name type="scientific">Staphylococcus shinii</name>
    <dbReference type="NCBI Taxonomy" id="2912228"/>
    <lineage>
        <taxon>Bacteria</taxon>
        <taxon>Bacillati</taxon>
        <taxon>Bacillota</taxon>
        <taxon>Bacilli</taxon>
        <taxon>Bacillales</taxon>
        <taxon>Staphylococcaceae</taxon>
        <taxon>Staphylococcus</taxon>
    </lineage>
</organism>
<accession>A0A418IGJ4</accession>
<keyword evidence="1" id="KW-0812">Transmembrane</keyword>
<reference evidence="2 3" key="1">
    <citation type="journal article" date="2016" name="Front. Microbiol.">
        <title>Comprehensive Phylogenetic Analysis of Bovine Non-aureus Staphylococci Species Based on Whole-Genome Sequencing.</title>
        <authorList>
            <person name="Naushad S."/>
            <person name="Barkema H.W."/>
            <person name="Luby C."/>
            <person name="Condas L.A."/>
            <person name="Nobrega D.B."/>
            <person name="Carson D.A."/>
            <person name="De Buck J."/>
        </authorList>
    </citation>
    <scope>NUCLEOTIDE SEQUENCE [LARGE SCALE GENOMIC DNA]</scope>
    <source>
        <strain evidence="2 3">SNUC 4554</strain>
    </source>
</reference>
<comment type="caution">
    <text evidence="2">The sequence shown here is derived from an EMBL/GenBank/DDBJ whole genome shotgun (WGS) entry which is preliminary data.</text>
</comment>
<feature type="transmembrane region" description="Helical" evidence="1">
    <location>
        <begin position="34"/>
        <end position="53"/>
    </location>
</feature>
<dbReference type="RefSeq" id="WP_039068320.1">
    <property type="nucleotide sequence ID" value="NZ_CP068712.1"/>
</dbReference>
<sequence length="93" mass="10645">MGTILLIGLLLPVIYLMQLVKNQKPIDFKSTKKTVIISIVGILLTTMLFFIFNTNHTSFWLYLIGALIIAIIWALLLCGCYYFYQVLSNNVKK</sequence>
<dbReference type="GeneID" id="79050180"/>
<dbReference type="Proteomes" id="UP000286317">
    <property type="component" value="Unassembled WGS sequence"/>
</dbReference>
<proteinExistence type="predicted"/>
<keyword evidence="3" id="KW-1185">Reference proteome</keyword>
<keyword evidence="1" id="KW-1133">Transmembrane helix</keyword>
<evidence type="ECO:0000313" key="3">
    <source>
        <dbReference type="Proteomes" id="UP000286317"/>
    </source>
</evidence>
<name>A0A418IGJ4_9STAP</name>
<dbReference type="EMBL" id="QXUF01000026">
    <property type="protein sequence ID" value="RIN01547.1"/>
    <property type="molecule type" value="Genomic_DNA"/>
</dbReference>
<feature type="transmembrane region" description="Helical" evidence="1">
    <location>
        <begin position="6"/>
        <end position="22"/>
    </location>
</feature>
<dbReference type="OrthoDB" id="2414071at2"/>
<dbReference type="AlphaFoldDB" id="A0A418IGJ4"/>
<feature type="transmembrane region" description="Helical" evidence="1">
    <location>
        <begin position="59"/>
        <end position="84"/>
    </location>
</feature>
<evidence type="ECO:0000256" key="1">
    <source>
        <dbReference type="SAM" id="Phobius"/>
    </source>
</evidence>
<gene>
    <name evidence="2" type="ORF">BU112_05305</name>
</gene>